<reference evidence="6" key="1">
    <citation type="journal article" date="2014" name="Genome Biol. Evol.">
        <title>Pangenome evidence for extensive interdomain horizontal transfer affecting lineage core and shell genes in uncultured planktonic thaumarchaeota and euryarchaeota.</title>
        <authorList>
            <person name="Deschamps P."/>
            <person name="Zivanovic Y."/>
            <person name="Moreira D."/>
            <person name="Rodriguez-Valera F."/>
            <person name="Lopez-Garcia P."/>
        </authorList>
    </citation>
    <scope>NUCLEOTIDE SEQUENCE</scope>
</reference>
<name>A0A075GJV0_9EURY</name>
<proteinExistence type="inferred from homology"/>
<dbReference type="AlphaFoldDB" id="A0A075GJV0"/>
<dbReference type="InterPro" id="IPR038716">
    <property type="entry name" value="P1/P2_N_sf"/>
</dbReference>
<evidence type="ECO:0000313" key="6">
    <source>
        <dbReference type="EMBL" id="AIF02207.1"/>
    </source>
</evidence>
<evidence type="ECO:0000256" key="3">
    <source>
        <dbReference type="ARBA" id="ARBA00023274"/>
    </source>
</evidence>
<feature type="compositionally biased region" description="Low complexity" evidence="5">
    <location>
        <begin position="66"/>
        <end position="75"/>
    </location>
</feature>
<dbReference type="InterPro" id="IPR027534">
    <property type="entry name" value="Ribosomal_P1/P2"/>
</dbReference>
<sequence>MEYVYAAMLLHSAENEINEKNVNAVLKSAGVKADDARVKALCASLEGVDIGEAMTSAVAAPAAAAPAAAGGSEAEAPAEEAAAEEEDDAAGFEGLGSLFG</sequence>
<feature type="region of interest" description="Disordered" evidence="5">
    <location>
        <begin position="66"/>
        <end position="88"/>
    </location>
</feature>
<dbReference type="Pfam" id="PF00428">
    <property type="entry name" value="Ribosomal_60s"/>
    <property type="match status" value="1"/>
</dbReference>
<comment type="similarity">
    <text evidence="1 4">Belongs to the eukaryotic ribosomal protein P1/P2 family.</text>
</comment>
<comment type="subunit">
    <text evidence="4">Part of the 50S ribosomal subunit. Homodimer, it forms part of the ribosomal stalk which helps the ribosome interact with GTP-bound translation factors. Forms a heptameric L10(L12)2(L12)2(L12)2 complex, where L10 forms an elongated spine to which the L12 dimers bind in a sequential fashion.</text>
</comment>
<dbReference type="FunFam" id="1.10.10.1410:FF:000002">
    <property type="entry name" value="60S acidic ribosomal protein P2"/>
    <property type="match status" value="1"/>
</dbReference>
<dbReference type="HAMAP" id="MF_01478">
    <property type="entry name" value="Ribosomal_L12_arch"/>
    <property type="match status" value="1"/>
</dbReference>
<evidence type="ECO:0000256" key="2">
    <source>
        <dbReference type="ARBA" id="ARBA00022980"/>
    </source>
</evidence>
<dbReference type="EMBL" id="KF900643">
    <property type="protein sequence ID" value="AIF02207.1"/>
    <property type="molecule type" value="Genomic_DNA"/>
</dbReference>
<comment type="function">
    <text evidence="4">Forms part of the ribosomal stalk, playing a central role in the interaction of the ribosome with GTP-bound translation factors.</text>
</comment>
<keyword evidence="2 4" id="KW-0689">Ribosomal protein</keyword>
<accession>A0A075GJV0</accession>
<feature type="compositionally biased region" description="Acidic residues" evidence="5">
    <location>
        <begin position="76"/>
        <end position="88"/>
    </location>
</feature>
<evidence type="ECO:0000256" key="5">
    <source>
        <dbReference type="SAM" id="MobiDB-lite"/>
    </source>
</evidence>
<dbReference type="GO" id="GO:0005840">
    <property type="term" value="C:ribosome"/>
    <property type="evidence" value="ECO:0007669"/>
    <property type="project" value="UniProtKB-KW"/>
</dbReference>
<evidence type="ECO:0000256" key="1">
    <source>
        <dbReference type="ARBA" id="ARBA00005436"/>
    </source>
</evidence>
<keyword evidence="3 4" id="KW-0687">Ribonucleoprotein</keyword>
<dbReference type="NCBIfam" id="TIGR03685">
    <property type="entry name" value="ribo_P1_arch"/>
    <property type="match status" value="1"/>
</dbReference>
<dbReference type="GO" id="GO:0006414">
    <property type="term" value="P:translational elongation"/>
    <property type="evidence" value="ECO:0007669"/>
    <property type="project" value="InterPro"/>
</dbReference>
<dbReference type="Gene3D" id="1.10.10.1410">
    <property type="match status" value="1"/>
</dbReference>
<organism evidence="6">
    <name type="scientific">uncultured marine group II/III euryarchaeote KM3_155_E06</name>
    <dbReference type="NCBI Taxonomy" id="1457897"/>
    <lineage>
        <taxon>Archaea</taxon>
        <taxon>Methanobacteriati</taxon>
        <taxon>Methanobacteriota</taxon>
        <taxon>environmental samples</taxon>
    </lineage>
</organism>
<dbReference type="GO" id="GO:0003735">
    <property type="term" value="F:structural constituent of ribosome"/>
    <property type="evidence" value="ECO:0007669"/>
    <property type="project" value="InterPro"/>
</dbReference>
<dbReference type="InterPro" id="IPR022295">
    <property type="entry name" value="Ribosomal_P1_arc"/>
</dbReference>
<protein>
    <recommendedName>
        <fullName evidence="4">Large ribosomal subunit protein P1</fullName>
    </recommendedName>
</protein>
<dbReference type="GO" id="GO:1990904">
    <property type="term" value="C:ribonucleoprotein complex"/>
    <property type="evidence" value="ECO:0007669"/>
    <property type="project" value="UniProtKB-KW"/>
</dbReference>
<gene>
    <name evidence="6" type="primary">RP-L12</name>
    <name evidence="4 6" type="synonym">rpl12</name>
</gene>
<evidence type="ECO:0000256" key="4">
    <source>
        <dbReference type="HAMAP-Rule" id="MF_01478"/>
    </source>
</evidence>